<name>A0A2V0RIA7_9ZZZZ</name>
<sequence length="142" mass="15409">MSEKWIQQVVNGRLIYVRIDEMGGSAADTRAVSSPSVGAGNLDFETMLWSSSLSVLLSDDAPVKVAQQPTIPKAADRDHYGYYYRKDLGKWVPARSDSGAVVEFKNPAPEEKPLESPTIDPIDFVSGGVVKKGGSLLLGWLL</sequence>
<accession>A0A2V0RIA7</accession>
<protein>
    <submittedName>
        <fullName evidence="1">Uncharacterized protein</fullName>
    </submittedName>
</protein>
<proteinExistence type="predicted"/>
<evidence type="ECO:0000313" key="1">
    <source>
        <dbReference type="EMBL" id="GBH21895.1"/>
    </source>
</evidence>
<dbReference type="EMBL" id="BDQA01000427">
    <property type="protein sequence ID" value="GBH21895.1"/>
    <property type="molecule type" value="Genomic_RNA"/>
</dbReference>
<reference evidence="1" key="1">
    <citation type="submission" date="2017-04" db="EMBL/GenBank/DDBJ databases">
        <title>Unveiling RNA virosphere associated with marine microorganisms.</title>
        <authorList>
            <person name="Urayama S."/>
            <person name="Takaki Y."/>
            <person name="Nishi S."/>
            <person name="Yoshida Y."/>
            <person name="Deguchi S."/>
            <person name="Takai K."/>
            <person name="Nunoura T."/>
        </authorList>
    </citation>
    <scope>NUCLEOTIDE SEQUENCE</scope>
</reference>
<organism evidence="1">
    <name type="scientific">viral metagenome</name>
    <dbReference type="NCBI Taxonomy" id="1070528"/>
    <lineage>
        <taxon>unclassified sequences</taxon>
        <taxon>metagenomes</taxon>
        <taxon>organismal metagenomes</taxon>
    </lineage>
</organism>
<dbReference type="AlphaFoldDB" id="A0A2V0RIA7"/>
<comment type="caution">
    <text evidence="1">The sequence shown here is derived from an EMBL/GenBank/DDBJ whole genome shotgun (WGS) entry which is preliminary data.</text>
</comment>